<feature type="compositionally biased region" description="Basic residues" evidence="1">
    <location>
        <begin position="1"/>
        <end position="11"/>
    </location>
</feature>
<organism evidence="2 3">
    <name type="scientific">Candidatus Endonucleibacter bathymodioli</name>
    <dbReference type="NCBI Taxonomy" id="539814"/>
    <lineage>
        <taxon>Bacteria</taxon>
        <taxon>Pseudomonadati</taxon>
        <taxon>Pseudomonadota</taxon>
        <taxon>Gammaproteobacteria</taxon>
        <taxon>Oceanospirillales</taxon>
        <taxon>Endozoicomonadaceae</taxon>
        <taxon>Candidatus Endonucleibacter</taxon>
    </lineage>
</organism>
<evidence type="ECO:0000313" key="3">
    <source>
        <dbReference type="Proteomes" id="UP001178148"/>
    </source>
</evidence>
<dbReference type="Proteomes" id="UP001178148">
    <property type="component" value="Unassembled WGS sequence"/>
</dbReference>
<name>A0AA90NKA7_9GAMM</name>
<reference evidence="2 3" key="1">
    <citation type="journal article" date="2023" name="bioRxiv">
        <title>An intranuclear bacterial parasite of deep-sea mussels expresses apoptosis inhibitors acquired from its host.</title>
        <authorList>
            <person name="Gonzalez Porras M.A."/>
            <person name="Assie A."/>
            <person name="Tietjen M."/>
            <person name="Violette M."/>
            <person name="Kleiner M."/>
            <person name="Gruber-Vodicka H."/>
            <person name="Dubilier N."/>
            <person name="Leisch N."/>
        </authorList>
    </citation>
    <scope>NUCLEOTIDE SEQUENCE [LARGE SCALE GENOMIC DNA]</scope>
    <source>
        <strain evidence="2">IAP13</strain>
    </source>
</reference>
<evidence type="ECO:0000313" key="2">
    <source>
        <dbReference type="EMBL" id="MDP0588489.1"/>
    </source>
</evidence>
<protein>
    <submittedName>
        <fullName evidence="2">Uncharacterized protein</fullName>
    </submittedName>
</protein>
<evidence type="ECO:0000256" key="1">
    <source>
        <dbReference type="SAM" id="MobiDB-lite"/>
    </source>
</evidence>
<comment type="caution">
    <text evidence="2">The sequence shown here is derived from an EMBL/GenBank/DDBJ whole genome shotgun (WGS) entry which is preliminary data.</text>
</comment>
<dbReference type="AlphaFoldDB" id="A0AA90NKA7"/>
<feature type="region of interest" description="Disordered" evidence="1">
    <location>
        <begin position="1"/>
        <end position="20"/>
    </location>
</feature>
<keyword evidence="3" id="KW-1185">Reference proteome</keyword>
<gene>
    <name evidence="2" type="ORF">QS748_04575</name>
</gene>
<accession>A0AA90NKA7</accession>
<dbReference type="EMBL" id="JASXSV010000005">
    <property type="protein sequence ID" value="MDP0588489.1"/>
    <property type="molecule type" value="Genomic_DNA"/>
</dbReference>
<sequence length="48" mass="5308">MRSQKPNHLHKPFLSMREGNGAKDMGGVAVNLQPMRSHDTLLCNAAFT</sequence>
<proteinExistence type="predicted"/>